<dbReference type="RefSeq" id="WP_349947163.1">
    <property type="nucleotide sequence ID" value="NZ_CP157940.1"/>
</dbReference>
<reference evidence="2" key="1">
    <citation type="submission" date="2024-06" db="EMBL/GenBank/DDBJ databases">
        <title>Lacrimispora cavernae sp. nov., a novel anaerobe isolated from bat guano pile inside a cave.</title>
        <authorList>
            <person name="Miller S.L."/>
            <person name="Lu N."/>
            <person name="King J."/>
            <person name="Sankaranarayanan K."/>
            <person name="Lawson P.A."/>
        </authorList>
    </citation>
    <scope>NUCLEOTIDE SEQUENCE</scope>
    <source>
        <strain evidence="2">BS-2</strain>
    </source>
</reference>
<dbReference type="AlphaFoldDB" id="A0AAU7PQ07"/>
<organism evidence="2">
    <name type="scientific">Lacrimispora sp. BS-2</name>
    <dbReference type="NCBI Taxonomy" id="3151850"/>
    <lineage>
        <taxon>Bacteria</taxon>
        <taxon>Bacillati</taxon>
        <taxon>Bacillota</taxon>
        <taxon>Clostridia</taxon>
        <taxon>Lachnospirales</taxon>
        <taxon>Lachnospiraceae</taxon>
        <taxon>Lacrimispora</taxon>
    </lineage>
</organism>
<feature type="compositionally biased region" description="Basic and acidic residues" evidence="1">
    <location>
        <begin position="47"/>
        <end position="56"/>
    </location>
</feature>
<gene>
    <name evidence="2" type="ORF">ABFV83_01400</name>
</gene>
<evidence type="ECO:0000256" key="1">
    <source>
        <dbReference type="SAM" id="MobiDB-lite"/>
    </source>
</evidence>
<proteinExistence type="predicted"/>
<sequence length="244" mass="27185">MRISNSFFPASAPINKKAEIKQKFSDMFQMNRDIIDVAGSVQTSSANKEEPHKKELEDEFDDEKLASHLDDYSGKKISTEKHVNWNSLGLGKLTLQQLNYLKSTYDVENMDPQSCYDLLADLSNMGVLSGYDIVRQYTSFPVPGGRNPVGGGFDGLPLEKLIAMGRAVPLPQGGYEINNTICAGGNVLENQQMSYDSALGRLSSTLNSPTGFDNPSEHQRAIAEERMELYAHEKFLNILKQIKR</sequence>
<feature type="region of interest" description="Disordered" evidence="1">
    <location>
        <begin position="39"/>
        <end position="58"/>
    </location>
</feature>
<dbReference type="EMBL" id="CP157940">
    <property type="protein sequence ID" value="XBS54470.1"/>
    <property type="molecule type" value="Genomic_DNA"/>
</dbReference>
<accession>A0AAU7PQ07</accession>
<name>A0AAU7PQ07_9FIRM</name>
<evidence type="ECO:0000313" key="2">
    <source>
        <dbReference type="EMBL" id="XBS54470.1"/>
    </source>
</evidence>
<protein>
    <submittedName>
        <fullName evidence="2">Uncharacterized protein</fullName>
    </submittedName>
</protein>